<protein>
    <recommendedName>
        <fullName evidence="1">Serine aminopeptidase S33 domain-containing protein</fullName>
    </recommendedName>
</protein>
<keyword evidence="3" id="KW-1185">Reference proteome</keyword>
<dbReference type="Proteomes" id="UP000271889">
    <property type="component" value="Unassembled WGS sequence"/>
</dbReference>
<dbReference type="Gene3D" id="3.40.50.1820">
    <property type="entry name" value="alpha/beta hydrolase"/>
    <property type="match status" value="1"/>
</dbReference>
<dbReference type="PANTHER" id="PTHR12277">
    <property type="entry name" value="ALPHA/BETA HYDROLASE DOMAIN-CONTAINING PROTEIN"/>
    <property type="match status" value="1"/>
</dbReference>
<dbReference type="GO" id="GO:0052651">
    <property type="term" value="P:monoacylglycerol catabolic process"/>
    <property type="evidence" value="ECO:0007669"/>
    <property type="project" value="TreeGrafter"/>
</dbReference>
<dbReference type="SUPFAM" id="SSF53474">
    <property type="entry name" value="alpha/beta-Hydrolases"/>
    <property type="match status" value="1"/>
</dbReference>
<evidence type="ECO:0000313" key="3">
    <source>
        <dbReference type="Proteomes" id="UP000271889"/>
    </source>
</evidence>
<organism evidence="2 3">
    <name type="scientific">Cylicostephanus goldi</name>
    <name type="common">Nematode worm</name>
    <dbReference type="NCBI Taxonomy" id="71465"/>
    <lineage>
        <taxon>Eukaryota</taxon>
        <taxon>Metazoa</taxon>
        <taxon>Ecdysozoa</taxon>
        <taxon>Nematoda</taxon>
        <taxon>Chromadorea</taxon>
        <taxon>Rhabditida</taxon>
        <taxon>Rhabditina</taxon>
        <taxon>Rhabditomorpha</taxon>
        <taxon>Strongyloidea</taxon>
        <taxon>Strongylidae</taxon>
        <taxon>Cylicostephanus</taxon>
    </lineage>
</organism>
<dbReference type="InterPro" id="IPR029058">
    <property type="entry name" value="AB_hydrolase_fold"/>
</dbReference>
<dbReference type="GO" id="GO:0047372">
    <property type="term" value="F:monoacylglycerol lipase activity"/>
    <property type="evidence" value="ECO:0007669"/>
    <property type="project" value="TreeGrafter"/>
</dbReference>
<dbReference type="GO" id="GO:0005789">
    <property type="term" value="C:endoplasmic reticulum membrane"/>
    <property type="evidence" value="ECO:0007669"/>
    <property type="project" value="TreeGrafter"/>
</dbReference>
<dbReference type="PANTHER" id="PTHR12277:SF194">
    <property type="entry name" value="FI04476P"/>
    <property type="match status" value="1"/>
</dbReference>
<feature type="domain" description="Serine aminopeptidase S33" evidence="1">
    <location>
        <begin position="26"/>
        <end position="138"/>
    </location>
</feature>
<dbReference type="AlphaFoldDB" id="A0A3P6QJB4"/>
<dbReference type="EMBL" id="UYRV01000355">
    <property type="protein sequence ID" value="VDK43980.1"/>
    <property type="molecule type" value="Genomic_DNA"/>
</dbReference>
<dbReference type="GO" id="GO:0006660">
    <property type="term" value="P:phosphatidylserine catabolic process"/>
    <property type="evidence" value="ECO:0007669"/>
    <property type="project" value="TreeGrafter"/>
</dbReference>
<accession>A0A3P6QJB4</accession>
<dbReference type="Pfam" id="PF12146">
    <property type="entry name" value="Hydrolase_4"/>
    <property type="match status" value="1"/>
</dbReference>
<reference evidence="2 3" key="1">
    <citation type="submission" date="2018-11" db="EMBL/GenBank/DDBJ databases">
        <authorList>
            <consortium name="Pathogen Informatics"/>
        </authorList>
    </citation>
    <scope>NUCLEOTIDE SEQUENCE [LARGE SCALE GENOMIC DNA]</scope>
</reference>
<dbReference type="InterPro" id="IPR022742">
    <property type="entry name" value="Hydrolase_4"/>
</dbReference>
<dbReference type="OrthoDB" id="10249433at2759"/>
<proteinExistence type="predicted"/>
<dbReference type="GO" id="GO:0004622">
    <property type="term" value="F:phosphatidylcholine lysophospholipase activity"/>
    <property type="evidence" value="ECO:0007669"/>
    <property type="project" value="TreeGrafter"/>
</dbReference>
<name>A0A3P6QJB4_CYLGO</name>
<evidence type="ECO:0000313" key="2">
    <source>
        <dbReference type="EMBL" id="VDK43980.1"/>
    </source>
</evidence>
<gene>
    <name evidence="2" type="ORF">CGOC_LOCUS269</name>
</gene>
<evidence type="ECO:0000259" key="1">
    <source>
        <dbReference type="Pfam" id="PF12146"/>
    </source>
</evidence>
<sequence length="243" mass="27902">MTPLLPTRTYLSFRTSAHRIQMYNVWSELDYNVVTFDYRGYGDSEGTISERGIVSDSRLVYKYVLHHSGKNTVLIWGHSMGTGVAVHLVSDLCLDKTPPDGLVLESPFNNFKDFTISSIKGKPLSWMFQEMLQRYLLDPLKKAGIDMNSDERISKCVEMPIFRQALLEAILSLYFDLILICHFGKKAQCIVWVVKRLLLHNDRLLQDAAVASKRDIKYVEFPAARNYKHHCIYLAPELVTLIP</sequence>